<organism evidence="1 2">
    <name type="scientific">Cellulomonas chitinilytica</name>
    <dbReference type="NCBI Taxonomy" id="398759"/>
    <lineage>
        <taxon>Bacteria</taxon>
        <taxon>Bacillati</taxon>
        <taxon>Actinomycetota</taxon>
        <taxon>Actinomycetes</taxon>
        <taxon>Micrococcales</taxon>
        <taxon>Cellulomonadaceae</taxon>
        <taxon>Cellulomonas</taxon>
    </lineage>
</organism>
<proteinExistence type="predicted"/>
<dbReference type="AlphaFoldDB" id="A0A919P8K5"/>
<protein>
    <submittedName>
        <fullName evidence="1">Uncharacterized protein</fullName>
    </submittedName>
</protein>
<sequence length="149" mass="16271">MPLLLRAVPAPTWLPPGSSADVMLGEPPADEPTGLVRLLVVRDGRVFCVPRDDGRTDIPTREVRTGCDPREEANALARSVLGRAVDIRPVGYVRNLVVAPEPDYPWPVPVACFVVWTPTGPAEPHVPGSWCGEAELRERHWWPLVAATA</sequence>
<accession>A0A919P8K5</accession>
<reference evidence="1" key="1">
    <citation type="submission" date="2021-01" db="EMBL/GenBank/DDBJ databases">
        <title>Whole genome shotgun sequence of Cellulomonas chitinilytica NBRC 110799.</title>
        <authorList>
            <person name="Komaki H."/>
            <person name="Tamura T."/>
        </authorList>
    </citation>
    <scope>NUCLEOTIDE SEQUENCE</scope>
    <source>
        <strain evidence="1">NBRC 110799</strain>
    </source>
</reference>
<dbReference type="RefSeq" id="WP_203758311.1">
    <property type="nucleotide sequence ID" value="NZ_BONK01000017.1"/>
</dbReference>
<name>A0A919P8K5_9CELL</name>
<dbReference type="Proteomes" id="UP000632740">
    <property type="component" value="Unassembled WGS sequence"/>
</dbReference>
<comment type="caution">
    <text evidence="1">The sequence shown here is derived from an EMBL/GenBank/DDBJ whole genome shotgun (WGS) entry which is preliminary data.</text>
</comment>
<keyword evidence="2" id="KW-1185">Reference proteome</keyword>
<gene>
    <name evidence="1" type="ORF">Cch01nite_39780</name>
</gene>
<dbReference type="EMBL" id="BONK01000017">
    <property type="protein sequence ID" value="GIG23254.1"/>
    <property type="molecule type" value="Genomic_DNA"/>
</dbReference>
<evidence type="ECO:0000313" key="2">
    <source>
        <dbReference type="Proteomes" id="UP000632740"/>
    </source>
</evidence>
<evidence type="ECO:0000313" key="1">
    <source>
        <dbReference type="EMBL" id="GIG23254.1"/>
    </source>
</evidence>